<evidence type="ECO:0000256" key="1">
    <source>
        <dbReference type="ARBA" id="ARBA00012417"/>
    </source>
</evidence>
<evidence type="ECO:0000256" key="2">
    <source>
        <dbReference type="ARBA" id="ARBA00022722"/>
    </source>
</evidence>
<comment type="catalytic activity">
    <reaction evidence="6">
        <text>DNA(n) + a 2'-deoxyribonucleoside 5'-triphosphate = DNA(n+1) + diphosphate</text>
        <dbReference type="Rhea" id="RHEA:22508"/>
        <dbReference type="Rhea" id="RHEA-COMP:17339"/>
        <dbReference type="Rhea" id="RHEA-COMP:17340"/>
        <dbReference type="ChEBI" id="CHEBI:33019"/>
        <dbReference type="ChEBI" id="CHEBI:61560"/>
        <dbReference type="ChEBI" id="CHEBI:173112"/>
        <dbReference type="EC" id="2.7.7.7"/>
    </reaction>
</comment>
<evidence type="ECO:0000256" key="6">
    <source>
        <dbReference type="ARBA" id="ARBA00049244"/>
    </source>
</evidence>
<reference evidence="8 9" key="1">
    <citation type="submission" date="2014-06" db="EMBL/GenBank/DDBJ databases">
        <title>Whole Genome Sequences of Three Symbiotic Endozoicomonas Bacteria.</title>
        <authorList>
            <person name="Neave M.J."/>
            <person name="Apprill A."/>
            <person name="Voolstra C.R."/>
        </authorList>
    </citation>
    <scope>NUCLEOTIDE SEQUENCE [LARGE SCALE GENOMIC DNA]</scope>
    <source>
        <strain evidence="8 9">DSM 22380</strain>
    </source>
</reference>
<dbReference type="InterPro" id="IPR012337">
    <property type="entry name" value="RNaseH-like_sf"/>
</dbReference>
<dbReference type="GO" id="GO:0003677">
    <property type="term" value="F:DNA binding"/>
    <property type="evidence" value="ECO:0007669"/>
    <property type="project" value="InterPro"/>
</dbReference>
<dbReference type="Pfam" id="PF00929">
    <property type="entry name" value="RNase_T"/>
    <property type="match status" value="1"/>
</dbReference>
<evidence type="ECO:0000256" key="4">
    <source>
        <dbReference type="ARBA" id="ARBA00025483"/>
    </source>
</evidence>
<dbReference type="GO" id="GO:0005829">
    <property type="term" value="C:cytosol"/>
    <property type="evidence" value="ECO:0007669"/>
    <property type="project" value="TreeGrafter"/>
</dbReference>
<feature type="domain" description="Exonuclease" evidence="7">
    <location>
        <begin position="13"/>
        <end position="180"/>
    </location>
</feature>
<dbReference type="GO" id="GO:0045004">
    <property type="term" value="P:DNA replication proofreading"/>
    <property type="evidence" value="ECO:0007669"/>
    <property type="project" value="TreeGrafter"/>
</dbReference>
<dbReference type="AlphaFoldDB" id="A0A081K7Y0"/>
<dbReference type="PANTHER" id="PTHR30231">
    <property type="entry name" value="DNA POLYMERASE III SUBUNIT EPSILON"/>
    <property type="match status" value="1"/>
</dbReference>
<dbReference type="CDD" id="cd06127">
    <property type="entry name" value="DEDDh"/>
    <property type="match status" value="1"/>
</dbReference>
<dbReference type="SMART" id="SM00479">
    <property type="entry name" value="EXOIII"/>
    <property type="match status" value="1"/>
</dbReference>
<dbReference type="Gene3D" id="3.30.420.10">
    <property type="entry name" value="Ribonuclease H-like superfamily/Ribonuclease H"/>
    <property type="match status" value="1"/>
</dbReference>
<dbReference type="GO" id="GO:0003887">
    <property type="term" value="F:DNA-directed DNA polymerase activity"/>
    <property type="evidence" value="ECO:0007669"/>
    <property type="project" value="UniProtKB-EC"/>
</dbReference>
<comment type="subunit">
    <text evidence="5">DNA polymerase III contains a core (composed of alpha, epsilon and theta chains) that associates with a tau subunit. This core dimerizes to form the POLIII' complex. PolIII' associates with the gamma complex (composed of gamma, delta, delta', psi and chi chains) and with the beta chain to form the complete DNA polymerase III complex.</text>
</comment>
<comment type="caution">
    <text evidence="8">The sequence shown here is derived from an EMBL/GenBank/DDBJ whole genome shotgun (WGS) entry which is preliminary data.</text>
</comment>
<keyword evidence="2" id="KW-0540">Nuclease</keyword>
<keyword evidence="3" id="KW-0269">Exonuclease</keyword>
<protein>
    <recommendedName>
        <fullName evidence="1">DNA-directed DNA polymerase</fullName>
        <ecNumber evidence="1">2.7.7.7</ecNumber>
    </recommendedName>
</protein>
<evidence type="ECO:0000256" key="5">
    <source>
        <dbReference type="ARBA" id="ARBA00026073"/>
    </source>
</evidence>
<dbReference type="PANTHER" id="PTHR30231:SF37">
    <property type="entry name" value="EXODEOXYRIBONUCLEASE 10"/>
    <property type="match status" value="1"/>
</dbReference>
<dbReference type="InterPro" id="IPR036397">
    <property type="entry name" value="RNaseH_sf"/>
</dbReference>
<dbReference type="InterPro" id="IPR006054">
    <property type="entry name" value="DnaQ"/>
</dbReference>
<proteinExistence type="predicted"/>
<keyword evidence="3" id="KW-0378">Hydrolase</keyword>
<accession>A0A081K7Y0</accession>
<name>A0A081K7Y0_9GAMM</name>
<dbReference type="InterPro" id="IPR013520">
    <property type="entry name" value="Ribonucl_H"/>
</dbReference>
<organism evidence="8 9">
    <name type="scientific">Endozoicomonas elysicola</name>
    <dbReference type="NCBI Taxonomy" id="305900"/>
    <lineage>
        <taxon>Bacteria</taxon>
        <taxon>Pseudomonadati</taxon>
        <taxon>Pseudomonadota</taxon>
        <taxon>Gammaproteobacteria</taxon>
        <taxon>Oceanospirillales</taxon>
        <taxon>Endozoicomonadaceae</taxon>
        <taxon>Endozoicomonas</taxon>
    </lineage>
</organism>
<keyword evidence="9" id="KW-1185">Reference proteome</keyword>
<evidence type="ECO:0000313" key="9">
    <source>
        <dbReference type="Proteomes" id="UP000027997"/>
    </source>
</evidence>
<comment type="function">
    <text evidence="4">DNA polymerase III is a complex, multichain enzyme responsible for most of the replicative synthesis in bacteria. The epsilon subunit contain the editing function and is a proofreading 3'-5' exonuclease.</text>
</comment>
<dbReference type="eggNOG" id="COG2176">
    <property type="taxonomic scope" value="Bacteria"/>
</dbReference>
<evidence type="ECO:0000259" key="7">
    <source>
        <dbReference type="SMART" id="SM00479"/>
    </source>
</evidence>
<dbReference type="EMBL" id="JOJP01000001">
    <property type="protein sequence ID" value="KEI70256.1"/>
    <property type="molecule type" value="Genomic_DNA"/>
</dbReference>
<dbReference type="GO" id="GO:0008408">
    <property type="term" value="F:3'-5' exonuclease activity"/>
    <property type="evidence" value="ECO:0007669"/>
    <property type="project" value="TreeGrafter"/>
</dbReference>
<gene>
    <name evidence="8" type="ORF">GV64_05440</name>
</gene>
<dbReference type="RefSeq" id="WP_020581213.1">
    <property type="nucleotide sequence ID" value="NZ_JOJP01000001.1"/>
</dbReference>
<evidence type="ECO:0000313" key="8">
    <source>
        <dbReference type="EMBL" id="KEI70256.1"/>
    </source>
</evidence>
<evidence type="ECO:0000256" key="3">
    <source>
        <dbReference type="ARBA" id="ARBA00022839"/>
    </source>
</evidence>
<dbReference type="EC" id="2.7.7.7" evidence="1"/>
<dbReference type="NCBIfam" id="TIGR00573">
    <property type="entry name" value="dnaq"/>
    <property type="match status" value="1"/>
</dbReference>
<sequence length="216" mass="23949">MASKMLDKRNANTVVVLDFETTGLSPNMGDRAIEIGAVLLENGRITDRFQQLMNPGFRISSFIENYTGITNTMVRGADACSLVIKEFASFISGHNLVAHNASFDKKFLDAEMSVATTGYDGTFACSMLIARRLYQNAPNHQLGTLVKYNKLPTDGVFHRALADAEMTAHLWLRMLEDLERRHQVSNVSFALMKTLSKTSKTGVAALLEKQRTNVVV</sequence>
<dbReference type="STRING" id="305900.GV64_05440"/>
<dbReference type="Proteomes" id="UP000027997">
    <property type="component" value="Unassembled WGS sequence"/>
</dbReference>
<dbReference type="FunFam" id="3.30.420.10:FF:000045">
    <property type="entry name" value="3'-5' exonuclease DinG"/>
    <property type="match status" value="1"/>
</dbReference>
<dbReference type="SUPFAM" id="SSF53098">
    <property type="entry name" value="Ribonuclease H-like"/>
    <property type="match status" value="1"/>
</dbReference>